<organism evidence="7 8">
    <name type="scientific">Candidatus Spechtbacteria bacterium RIFCSPLOWO2_02_FULL_38_8</name>
    <dbReference type="NCBI Taxonomy" id="1802164"/>
    <lineage>
        <taxon>Bacteria</taxon>
        <taxon>Candidatus Spechtiibacteriota</taxon>
    </lineage>
</organism>
<dbReference type="InterPro" id="IPR044957">
    <property type="entry name" value="Ribosomal_bL32_bact"/>
</dbReference>
<evidence type="ECO:0000256" key="4">
    <source>
        <dbReference type="ARBA" id="ARBA00035178"/>
    </source>
</evidence>
<comment type="similarity">
    <text evidence="1 5">Belongs to the bacterial ribosomal protein bL32 family.</text>
</comment>
<dbReference type="SUPFAM" id="SSF57829">
    <property type="entry name" value="Zn-binding ribosomal proteins"/>
    <property type="match status" value="1"/>
</dbReference>
<accession>A0A1G2HM74</accession>
<feature type="region of interest" description="Disordered" evidence="6">
    <location>
        <begin position="63"/>
        <end position="93"/>
    </location>
</feature>
<keyword evidence="2 5" id="KW-0689">Ribosomal protein</keyword>
<gene>
    <name evidence="5" type="primary">rpmF</name>
    <name evidence="7" type="ORF">A3H51_00825</name>
</gene>
<dbReference type="GO" id="GO:0003735">
    <property type="term" value="F:structural constituent of ribosome"/>
    <property type="evidence" value="ECO:0007669"/>
    <property type="project" value="InterPro"/>
</dbReference>
<dbReference type="InterPro" id="IPR011332">
    <property type="entry name" value="Ribosomal_zn-bd"/>
</dbReference>
<dbReference type="EMBL" id="MHOJ01000005">
    <property type="protein sequence ID" value="OGZ62998.1"/>
    <property type="molecule type" value="Genomic_DNA"/>
</dbReference>
<proteinExistence type="inferred from homology"/>
<evidence type="ECO:0000256" key="3">
    <source>
        <dbReference type="ARBA" id="ARBA00023274"/>
    </source>
</evidence>
<dbReference type="PANTHER" id="PTHR35534">
    <property type="entry name" value="50S RIBOSOMAL PROTEIN L32"/>
    <property type="match status" value="1"/>
</dbReference>
<dbReference type="Pfam" id="PF01783">
    <property type="entry name" value="Ribosomal_L32p"/>
    <property type="match status" value="1"/>
</dbReference>
<dbReference type="Proteomes" id="UP000178509">
    <property type="component" value="Unassembled WGS sequence"/>
</dbReference>
<keyword evidence="3 5" id="KW-0687">Ribonucleoprotein</keyword>
<dbReference type="STRING" id="1802164.A3H51_00825"/>
<evidence type="ECO:0000256" key="5">
    <source>
        <dbReference type="HAMAP-Rule" id="MF_00340"/>
    </source>
</evidence>
<reference evidence="7 8" key="1">
    <citation type="journal article" date="2016" name="Nat. Commun.">
        <title>Thousands of microbial genomes shed light on interconnected biogeochemical processes in an aquifer system.</title>
        <authorList>
            <person name="Anantharaman K."/>
            <person name="Brown C.T."/>
            <person name="Hug L.A."/>
            <person name="Sharon I."/>
            <person name="Castelle C.J."/>
            <person name="Probst A.J."/>
            <person name="Thomas B.C."/>
            <person name="Singh A."/>
            <person name="Wilkins M.J."/>
            <person name="Karaoz U."/>
            <person name="Brodie E.L."/>
            <person name="Williams K.H."/>
            <person name="Hubbard S.S."/>
            <person name="Banfield J.F."/>
        </authorList>
    </citation>
    <scope>NUCLEOTIDE SEQUENCE [LARGE SCALE GENOMIC DNA]</scope>
</reference>
<dbReference type="AlphaFoldDB" id="A0A1G2HM74"/>
<dbReference type="GO" id="GO:0006412">
    <property type="term" value="P:translation"/>
    <property type="evidence" value="ECO:0007669"/>
    <property type="project" value="UniProtKB-UniRule"/>
</dbReference>
<sequence>MAVPKQRKTKSRRNQRRSHRALSGRNLGKCPKCAQPILSHTMCENCGTYKGREVVDVLAKLEKREKRKKKKELEEQEKETTPPPVSMEELSKK</sequence>
<feature type="compositionally biased region" description="Basic residues" evidence="6">
    <location>
        <begin position="1"/>
        <end position="22"/>
    </location>
</feature>
<dbReference type="GO" id="GO:0015934">
    <property type="term" value="C:large ribosomal subunit"/>
    <property type="evidence" value="ECO:0007669"/>
    <property type="project" value="InterPro"/>
</dbReference>
<evidence type="ECO:0000256" key="6">
    <source>
        <dbReference type="SAM" id="MobiDB-lite"/>
    </source>
</evidence>
<evidence type="ECO:0000313" key="8">
    <source>
        <dbReference type="Proteomes" id="UP000178509"/>
    </source>
</evidence>
<dbReference type="InterPro" id="IPR002677">
    <property type="entry name" value="Ribosomal_bL32"/>
</dbReference>
<dbReference type="HAMAP" id="MF_00340">
    <property type="entry name" value="Ribosomal_bL32"/>
    <property type="match status" value="1"/>
</dbReference>
<comment type="caution">
    <text evidence="7">The sequence shown here is derived from an EMBL/GenBank/DDBJ whole genome shotgun (WGS) entry which is preliminary data.</text>
</comment>
<name>A0A1G2HM74_9BACT</name>
<dbReference type="NCBIfam" id="TIGR01031">
    <property type="entry name" value="rpmF_bact"/>
    <property type="match status" value="1"/>
</dbReference>
<protein>
    <recommendedName>
        <fullName evidence="4 5">Large ribosomal subunit protein bL32</fullName>
    </recommendedName>
</protein>
<evidence type="ECO:0000313" key="7">
    <source>
        <dbReference type="EMBL" id="OGZ62998.1"/>
    </source>
</evidence>
<evidence type="ECO:0000256" key="2">
    <source>
        <dbReference type="ARBA" id="ARBA00022980"/>
    </source>
</evidence>
<dbReference type="PANTHER" id="PTHR35534:SF1">
    <property type="entry name" value="LARGE RIBOSOMAL SUBUNIT PROTEIN BL32"/>
    <property type="match status" value="1"/>
</dbReference>
<feature type="region of interest" description="Disordered" evidence="6">
    <location>
        <begin position="1"/>
        <end position="31"/>
    </location>
</feature>
<evidence type="ECO:0000256" key="1">
    <source>
        <dbReference type="ARBA" id="ARBA00008560"/>
    </source>
</evidence>